<sequence length="21" mass="2280">MQSLGQCVALDLEPISQNCTE</sequence>
<dbReference type="EMBL" id="GBXM01101128">
    <property type="protein sequence ID" value="JAH07449.1"/>
    <property type="molecule type" value="Transcribed_RNA"/>
</dbReference>
<dbReference type="AlphaFoldDB" id="A0A0E9PSH3"/>
<name>A0A0E9PSH3_ANGAN</name>
<reference evidence="1" key="1">
    <citation type="submission" date="2014-11" db="EMBL/GenBank/DDBJ databases">
        <authorList>
            <person name="Amaro Gonzalez C."/>
        </authorList>
    </citation>
    <scope>NUCLEOTIDE SEQUENCE</scope>
</reference>
<proteinExistence type="predicted"/>
<organism evidence="1">
    <name type="scientific">Anguilla anguilla</name>
    <name type="common">European freshwater eel</name>
    <name type="synonym">Muraena anguilla</name>
    <dbReference type="NCBI Taxonomy" id="7936"/>
    <lineage>
        <taxon>Eukaryota</taxon>
        <taxon>Metazoa</taxon>
        <taxon>Chordata</taxon>
        <taxon>Craniata</taxon>
        <taxon>Vertebrata</taxon>
        <taxon>Euteleostomi</taxon>
        <taxon>Actinopterygii</taxon>
        <taxon>Neopterygii</taxon>
        <taxon>Teleostei</taxon>
        <taxon>Anguilliformes</taxon>
        <taxon>Anguillidae</taxon>
        <taxon>Anguilla</taxon>
    </lineage>
</organism>
<evidence type="ECO:0000313" key="1">
    <source>
        <dbReference type="EMBL" id="JAH07449.1"/>
    </source>
</evidence>
<accession>A0A0E9PSH3</accession>
<protein>
    <submittedName>
        <fullName evidence="1">Uncharacterized protein</fullName>
    </submittedName>
</protein>
<reference evidence="1" key="2">
    <citation type="journal article" date="2015" name="Fish Shellfish Immunol.">
        <title>Early steps in the European eel (Anguilla anguilla)-Vibrio vulnificus interaction in the gills: Role of the RtxA13 toxin.</title>
        <authorList>
            <person name="Callol A."/>
            <person name="Pajuelo D."/>
            <person name="Ebbesson L."/>
            <person name="Teles M."/>
            <person name="MacKenzie S."/>
            <person name="Amaro C."/>
        </authorList>
    </citation>
    <scope>NUCLEOTIDE SEQUENCE</scope>
</reference>